<dbReference type="GO" id="GO:0016192">
    <property type="term" value="P:vesicle-mediated transport"/>
    <property type="evidence" value="ECO:0007669"/>
    <property type="project" value="InterPro"/>
</dbReference>
<sequence length="198" mass="22817">MLSNTFYFNIIERIPKTEKWALKTLVGHKIMNDVIKATTAQNQTPGKLEWRMHELSAEGITIVETIEKHREPLPSMESIYLITPTEASVRALMSDFQSQNRTAYRAAHVYFTEACPENLFNIFAKSRASKFCNSCSEIYLSFIPLERQVFSLDKPDAFQYYYNPAKAADRSLEMEKMAEQIATLCSTLGEYPSIRYRS</sequence>
<comment type="similarity">
    <text evidence="1">Belongs to the STXBP/unc-18/SEC1 family.</text>
</comment>
<dbReference type="SUPFAM" id="SSF56815">
    <property type="entry name" value="Sec1/munc18-like (SM) proteins"/>
    <property type="match status" value="1"/>
</dbReference>
<dbReference type="EMBL" id="HG994590">
    <property type="protein sequence ID" value="CAF2805299.1"/>
    <property type="molecule type" value="Genomic_DNA"/>
</dbReference>
<organism evidence="2 3">
    <name type="scientific">Lepeophtheirus salmonis</name>
    <name type="common">Salmon louse</name>
    <name type="synonym">Caligus salmonis</name>
    <dbReference type="NCBI Taxonomy" id="72036"/>
    <lineage>
        <taxon>Eukaryota</taxon>
        <taxon>Metazoa</taxon>
        <taxon>Ecdysozoa</taxon>
        <taxon>Arthropoda</taxon>
        <taxon>Crustacea</taxon>
        <taxon>Multicrustacea</taxon>
        <taxon>Hexanauplia</taxon>
        <taxon>Copepoda</taxon>
        <taxon>Siphonostomatoida</taxon>
        <taxon>Caligidae</taxon>
        <taxon>Lepeophtheirus</taxon>
    </lineage>
</organism>
<dbReference type="PANTHER" id="PTHR11679">
    <property type="entry name" value="VESICLE PROTEIN SORTING-ASSOCIATED"/>
    <property type="match status" value="1"/>
</dbReference>
<evidence type="ECO:0000313" key="3">
    <source>
        <dbReference type="Proteomes" id="UP000675881"/>
    </source>
</evidence>
<dbReference type="AlphaFoldDB" id="A0A7R8CFD3"/>
<name>A0A7R8CFD3_LEPSM</name>
<dbReference type="Gene3D" id="3.40.50.2060">
    <property type="match status" value="1"/>
</dbReference>
<evidence type="ECO:0000256" key="1">
    <source>
        <dbReference type="ARBA" id="ARBA00009884"/>
    </source>
</evidence>
<dbReference type="OrthoDB" id="2228at2759"/>
<dbReference type="Proteomes" id="UP000675881">
    <property type="component" value="Chromosome 11"/>
</dbReference>
<dbReference type="Gene3D" id="3.40.50.1910">
    <property type="match status" value="1"/>
</dbReference>
<evidence type="ECO:0000313" key="2">
    <source>
        <dbReference type="EMBL" id="CAF2805299.1"/>
    </source>
</evidence>
<protein>
    <submittedName>
        <fullName evidence="2">STXBP1</fullName>
    </submittedName>
</protein>
<proteinExistence type="inferred from homology"/>
<dbReference type="InterPro" id="IPR001619">
    <property type="entry name" value="Sec1-like"/>
</dbReference>
<dbReference type="InterPro" id="IPR043154">
    <property type="entry name" value="Sec-1-like_dom1"/>
</dbReference>
<gene>
    <name evidence="2" type="ORF">LSAA_3322</name>
</gene>
<dbReference type="InterPro" id="IPR036045">
    <property type="entry name" value="Sec1-like_sf"/>
</dbReference>
<keyword evidence="3" id="KW-1185">Reference proteome</keyword>
<dbReference type="Pfam" id="PF00995">
    <property type="entry name" value="Sec1"/>
    <property type="match status" value="1"/>
</dbReference>
<reference evidence="2" key="1">
    <citation type="submission" date="2021-02" db="EMBL/GenBank/DDBJ databases">
        <authorList>
            <person name="Bekaert M."/>
        </authorList>
    </citation>
    <scope>NUCLEOTIDE SEQUENCE</scope>
    <source>
        <strain evidence="2">IoA-00</strain>
    </source>
</reference>
<accession>A0A7R8CFD3</accession>
<dbReference type="InterPro" id="IPR027482">
    <property type="entry name" value="Sec1-like_dom2"/>
</dbReference>